<evidence type="ECO:0000313" key="3">
    <source>
        <dbReference type="Proteomes" id="UP000057088"/>
    </source>
</evidence>
<keyword evidence="2" id="KW-0067">ATP-binding</keyword>
<evidence type="ECO:0000313" key="2">
    <source>
        <dbReference type="EMBL" id="SUQ26674.1"/>
    </source>
</evidence>
<dbReference type="Proteomes" id="UP000254626">
    <property type="component" value="Unassembled WGS sequence"/>
</dbReference>
<name>A0AAX2LX96_VIBFL</name>
<dbReference type="EMBL" id="CP014034">
    <property type="protein sequence ID" value="AMF93293.1"/>
    <property type="molecule type" value="Genomic_DNA"/>
</dbReference>
<accession>A0AAX2LX96</accession>
<sequence>MGAQEWIDAILSIQRIRNNDQGDALISLLLATPDDVFTDSSFHDQPLALTYFLDAGIRLYQQTLPDSAEQAFAWISFVQAKLQLCVCTPNTSRQVRDWCLIRLTRLTVLLLELCQNQPETGWHQRSRELIEAHVRLMQQFEWKHDQEHTSQNWW</sequence>
<evidence type="ECO:0000313" key="1">
    <source>
        <dbReference type="EMBL" id="AMF93293.1"/>
    </source>
</evidence>
<dbReference type="GO" id="GO:0005524">
    <property type="term" value="F:ATP binding"/>
    <property type="evidence" value="ECO:0007669"/>
    <property type="project" value="UniProtKB-KW"/>
</dbReference>
<dbReference type="GeneID" id="29383210"/>
<proteinExistence type="predicted"/>
<reference evidence="2 4" key="3">
    <citation type="submission" date="2018-06" db="EMBL/GenBank/DDBJ databases">
        <authorList>
            <consortium name="Pathogen Informatics"/>
            <person name="Doyle S."/>
        </authorList>
    </citation>
    <scope>NUCLEOTIDE SEQUENCE [LARGE SCALE GENOMIC DNA]</scope>
    <source>
        <strain evidence="2 4">NCTC11327</strain>
    </source>
</reference>
<dbReference type="AlphaFoldDB" id="A0AAX2LX96"/>
<gene>
    <name evidence="1" type="ORF">AL536_07530</name>
    <name evidence="2" type="ORF">NCTC11327_03536</name>
</gene>
<organism evidence="2 4">
    <name type="scientific">Vibrio fluvialis</name>
    <dbReference type="NCBI Taxonomy" id="676"/>
    <lineage>
        <taxon>Bacteria</taxon>
        <taxon>Pseudomonadati</taxon>
        <taxon>Pseudomonadota</taxon>
        <taxon>Gammaproteobacteria</taxon>
        <taxon>Vibrionales</taxon>
        <taxon>Vibrionaceae</taxon>
        <taxon>Vibrio</taxon>
    </lineage>
</organism>
<dbReference type="EMBL" id="UHIP01000002">
    <property type="protein sequence ID" value="SUQ26674.1"/>
    <property type="molecule type" value="Genomic_DNA"/>
</dbReference>
<reference evidence="1" key="2">
    <citation type="submission" date="2018-01" db="EMBL/GenBank/DDBJ databases">
        <title>FDA dAtabase for Regulatory Grade micrObial Sequences (FDA-ARGOS): Supporting development and validation of Infectious Disease Dx tests.</title>
        <authorList>
            <person name="Hoffmann M."/>
            <person name="Allard M."/>
            <person name="Evans P."/>
            <person name="Brown E."/>
            <person name="Tallon L."/>
            <person name="Sadzewicz L."/>
            <person name="Sengamalay N."/>
            <person name="Ott S."/>
            <person name="Godinez A."/>
            <person name="Nagaraj S."/>
            <person name="Vyas G."/>
            <person name="Aluvathingal J."/>
            <person name="Nadendla S."/>
            <person name="Geyer C."/>
            <person name="Sichtig H."/>
        </authorList>
    </citation>
    <scope>NUCLEOTIDE SEQUENCE</scope>
    <source>
        <strain evidence="1">ATCC 33809</strain>
    </source>
</reference>
<keyword evidence="3" id="KW-1185">Reference proteome</keyword>
<dbReference type="Proteomes" id="UP000057088">
    <property type="component" value="Chromosome 1"/>
</dbReference>
<dbReference type="RefSeq" id="WP_024375608.1">
    <property type="nucleotide sequence ID" value="NZ_AP028129.1"/>
</dbReference>
<evidence type="ECO:0000313" key="4">
    <source>
        <dbReference type="Proteomes" id="UP000254626"/>
    </source>
</evidence>
<reference evidence="3" key="1">
    <citation type="submission" date="2015-12" db="EMBL/GenBank/DDBJ databases">
        <title>FDA dAtabase for Regulatory Grade micrObial Sequences (FDA-ARGOS): Supporting development and validation of Infectious Disease Dx tests.</title>
        <authorList>
            <person name="Hoffmann M."/>
            <person name="Allard M."/>
            <person name="Evans P."/>
            <person name="Brown E."/>
            <person name="Tallon L.J."/>
            <person name="Sadzewicz L."/>
            <person name="Sengamalay N."/>
            <person name="Ott S."/>
            <person name="Godinez A."/>
            <person name="Nagaraj S."/>
            <person name="Vyas G."/>
            <person name="Aluvathingal J."/>
            <person name="Nadendla S."/>
            <person name="Geyer C."/>
            <person name="Sichtig H."/>
        </authorList>
    </citation>
    <scope>NUCLEOTIDE SEQUENCE [LARGE SCALE GENOMIC DNA]</scope>
    <source>
        <strain evidence="3">ATCC 33809</strain>
    </source>
</reference>
<keyword evidence="2" id="KW-0547">Nucleotide-binding</keyword>
<protein>
    <submittedName>
        <fullName evidence="2">Oligopeptide transport ATP-binding protein OppF</fullName>
    </submittedName>
</protein>
<dbReference type="KEGG" id="vfl:AL536_07530"/>